<dbReference type="FunFam" id="1.10.510.10:FF:000571">
    <property type="entry name" value="Maternal embryonic leucine zipper kinase"/>
    <property type="match status" value="1"/>
</dbReference>
<dbReference type="OrthoDB" id="6513151at2759"/>
<feature type="compositionally biased region" description="Low complexity" evidence="5">
    <location>
        <begin position="363"/>
        <end position="374"/>
    </location>
</feature>
<feature type="domain" description="Protein kinase" evidence="6">
    <location>
        <begin position="18"/>
        <end position="287"/>
    </location>
</feature>
<evidence type="ECO:0000256" key="5">
    <source>
        <dbReference type="SAM" id="MobiDB-lite"/>
    </source>
</evidence>
<dbReference type="PROSITE" id="PS00108">
    <property type="entry name" value="PROTEIN_KINASE_ST"/>
    <property type="match status" value="1"/>
</dbReference>
<reference evidence="7 8" key="1">
    <citation type="submission" date="2014-11" db="EMBL/GenBank/DDBJ databases">
        <authorList>
            <person name="Zhu J."/>
            <person name="Qi W."/>
            <person name="Song R."/>
        </authorList>
    </citation>
    <scope>NUCLEOTIDE SEQUENCE [LARGE SCALE GENOMIC DNA]</scope>
</reference>
<dbReference type="STRING" id="1169540.A0A0G4GU77"/>
<dbReference type="PROSITE" id="PS00107">
    <property type="entry name" value="PROTEIN_KINASE_ATP"/>
    <property type="match status" value="1"/>
</dbReference>
<evidence type="ECO:0000313" key="8">
    <source>
        <dbReference type="Proteomes" id="UP000041254"/>
    </source>
</evidence>
<dbReference type="VEuPathDB" id="CryptoDB:Vbra_10344"/>
<dbReference type="SUPFAM" id="SSF56112">
    <property type="entry name" value="Protein kinase-like (PK-like)"/>
    <property type="match status" value="1"/>
</dbReference>
<keyword evidence="8" id="KW-1185">Reference proteome</keyword>
<keyword evidence="3 4" id="KW-0067">ATP-binding</keyword>
<evidence type="ECO:0000256" key="2">
    <source>
        <dbReference type="ARBA" id="ARBA00022741"/>
    </source>
</evidence>
<evidence type="ECO:0000256" key="1">
    <source>
        <dbReference type="ARBA" id="ARBA00011245"/>
    </source>
</evidence>
<keyword evidence="2 4" id="KW-0547">Nucleotide-binding</keyword>
<feature type="compositionally biased region" description="Pro residues" evidence="5">
    <location>
        <begin position="352"/>
        <end position="362"/>
    </location>
</feature>
<gene>
    <name evidence="7" type="ORF">Vbra_10344</name>
</gene>
<evidence type="ECO:0000256" key="4">
    <source>
        <dbReference type="PROSITE-ProRule" id="PRU10141"/>
    </source>
</evidence>
<protein>
    <recommendedName>
        <fullName evidence="6">Protein kinase domain-containing protein</fullName>
    </recommendedName>
</protein>
<feature type="compositionally biased region" description="Basic and acidic residues" evidence="5">
    <location>
        <begin position="685"/>
        <end position="703"/>
    </location>
</feature>
<name>A0A0G4GU77_VITBC</name>
<feature type="binding site" evidence="4">
    <location>
        <position position="47"/>
    </location>
    <ligand>
        <name>ATP</name>
        <dbReference type="ChEBI" id="CHEBI:30616"/>
    </ligand>
</feature>
<dbReference type="InterPro" id="IPR011009">
    <property type="entry name" value="Kinase-like_dom_sf"/>
</dbReference>
<organism evidence="7 8">
    <name type="scientific">Vitrella brassicaformis (strain CCMP3155)</name>
    <dbReference type="NCBI Taxonomy" id="1169540"/>
    <lineage>
        <taxon>Eukaryota</taxon>
        <taxon>Sar</taxon>
        <taxon>Alveolata</taxon>
        <taxon>Colpodellida</taxon>
        <taxon>Vitrellaceae</taxon>
        <taxon>Vitrella</taxon>
    </lineage>
</organism>
<feature type="region of interest" description="Disordered" evidence="5">
    <location>
        <begin position="684"/>
        <end position="712"/>
    </location>
</feature>
<dbReference type="Proteomes" id="UP000041254">
    <property type="component" value="Unassembled WGS sequence"/>
</dbReference>
<dbReference type="AlphaFoldDB" id="A0A0G4GU77"/>
<dbReference type="SMART" id="SM00220">
    <property type="entry name" value="S_TKc"/>
    <property type="match status" value="1"/>
</dbReference>
<dbReference type="InterPro" id="IPR017441">
    <property type="entry name" value="Protein_kinase_ATP_BS"/>
</dbReference>
<feature type="region of interest" description="Disordered" evidence="5">
    <location>
        <begin position="771"/>
        <end position="848"/>
    </location>
</feature>
<dbReference type="Pfam" id="PF00069">
    <property type="entry name" value="Pkinase"/>
    <property type="match status" value="1"/>
</dbReference>
<dbReference type="InterPro" id="IPR008271">
    <property type="entry name" value="Ser/Thr_kinase_AS"/>
</dbReference>
<dbReference type="GO" id="GO:0004672">
    <property type="term" value="F:protein kinase activity"/>
    <property type="evidence" value="ECO:0007669"/>
    <property type="project" value="InterPro"/>
</dbReference>
<proteinExistence type="predicted"/>
<dbReference type="CDD" id="cd05117">
    <property type="entry name" value="STKc_CAMK"/>
    <property type="match status" value="1"/>
</dbReference>
<sequence length="992" mass="108448">MDGTQPPVIATGRRFGSYELLDQIGSGASSYVFRCKALSSGEIYAAKIIDLRSLRLRHDVKRERTKLRREVAILRRMHHTCVVNLIEVIETENELFLVMELVRCGELFYRIVERKALTEDEAKYVFRQVLEAVKYMHSQGVIHRDLKPENILIAEILDGSYYRIKVADFGLAKLVQSGYSAAKTFVGTPQYWAPEVIEAANTGSAYGPAADLWSLGVLLYVMLGGTYPFDTRRGPVEKQIREGDYHFRYAAFQKVSRMALDLIRGLMTEMHPAPMQPYSSILAGTSMDAEGDHADHTTGGAPPHGIDGAAMRPADQCEGQGNGHHGQHYQPDGETADMADVSSGGAAGTSGAPPPQQPPPAAPAAAAADSQASSRHAKTDKTTAFTLTEGAAAAEAIFSLRELFELQVSIASRFEMAWLAFRNDSRIARKIRTCALECRERHFRSTRVIKGFSGTCESVLEVLPDLQLAVEENAPKLGMDLMDLVRGWVLKMKDESMQIQTDYTAMIRDINDLIESAREAKRARDRQFQQNYEDFQLQIMRQQHMRPPQHAIGSDRVRLQLTKPPSDEDVHTSAANQHKAGEKAPQGGPAAAGGGGAGGDDDGDMDAPIIEDVTSPVLQPQVSLPESDESKGPGAHTAPTPQQHSPDEAGRVHRGAAGHPPFAAVASLNFDAVRNRLLDQLSTAMRDDDKEGRPEATAKREWTRQGPAGALHDREQITDELMELLFMTPGIFKINPITKKWNMGPQALTAGEAPAAQAGSAAAAAGSAAAAAGTDGNGADRNQVLKPSDRIDSLSSGKSTEEEGKSQRKGTPKQTDQDTSAVEADGAASSRDNIEEIPYSGKRGVRGDGGAAPLSHTLALSAVTVLDNQATHQSALLIKALNELRKIDQILSRCAGFWASMDSTIERLSQMKDRTERLISYGATHPRFRQRFEQRLEEYRHFWEQLRALCQEYLKDAAKRTEKIYEFLITVGETADCVDSMMAMLPSAAVPP</sequence>
<dbReference type="PROSITE" id="PS50011">
    <property type="entry name" value="PROTEIN_KINASE_DOM"/>
    <property type="match status" value="1"/>
</dbReference>
<dbReference type="EMBL" id="CDMY01000821">
    <property type="protein sequence ID" value="CEM34373.1"/>
    <property type="molecule type" value="Genomic_DNA"/>
</dbReference>
<dbReference type="InParanoid" id="A0A0G4GU77"/>
<dbReference type="Gene3D" id="1.10.510.10">
    <property type="entry name" value="Transferase(Phosphotransferase) domain 1"/>
    <property type="match status" value="1"/>
</dbReference>
<evidence type="ECO:0000259" key="6">
    <source>
        <dbReference type="PROSITE" id="PS50011"/>
    </source>
</evidence>
<evidence type="ECO:0000313" key="7">
    <source>
        <dbReference type="EMBL" id="CEM34373.1"/>
    </source>
</evidence>
<feature type="region of interest" description="Disordered" evidence="5">
    <location>
        <begin position="288"/>
        <end position="380"/>
    </location>
</feature>
<dbReference type="OMA" id="STIMEIN"/>
<evidence type="ECO:0000256" key="3">
    <source>
        <dbReference type="ARBA" id="ARBA00022840"/>
    </source>
</evidence>
<dbReference type="PANTHER" id="PTHR24347">
    <property type="entry name" value="SERINE/THREONINE-PROTEIN KINASE"/>
    <property type="match status" value="1"/>
</dbReference>
<accession>A0A0G4GU77</accession>
<dbReference type="GO" id="GO:0005524">
    <property type="term" value="F:ATP binding"/>
    <property type="evidence" value="ECO:0007669"/>
    <property type="project" value="UniProtKB-UniRule"/>
</dbReference>
<dbReference type="InterPro" id="IPR000719">
    <property type="entry name" value="Prot_kinase_dom"/>
</dbReference>
<comment type="subunit">
    <text evidence="1">Monomer.</text>
</comment>
<feature type="region of interest" description="Disordered" evidence="5">
    <location>
        <begin position="563"/>
        <end position="658"/>
    </location>
</feature>